<sequence>MITLLCKPENELNAAIPSANPTKTLQGSEVVNVLRSQLAQLDEMKRERSGDLEEEINAVDLDMSTVFLTSLAQDGAISEEQMSLLQARPVYGAYNQRTSHQEFSSLKQSNTEANQREEVLKKLASAHDSYVEISNNLREGTKFYNDLTEILLKQSGMNYLRTCSRASPEEPSAPSFNVPAYQSAPAAPCWRPDPCTENRLYRTASAGPAAAPPDEAQSPSQASSTELQPQAASPNPATTPTGPPNSNPQPLAPPSQAQGPPYPATKGEYYQMPMGYNPYAYGQYNMPYMPYQQTPGQGGYPAAPPGGQPYPGYPQQPPQQQPY</sequence>
<evidence type="ECO:0000313" key="1">
    <source>
        <dbReference type="EMBL" id="KAI4817988.1"/>
    </source>
</evidence>
<dbReference type="EMBL" id="CM043795">
    <property type="protein sequence ID" value="KAI4817988.1"/>
    <property type="molecule type" value="Genomic_DNA"/>
</dbReference>
<gene>
    <name evidence="1" type="ORF">KUCAC02_011356</name>
</gene>
<keyword evidence="2" id="KW-1185">Reference proteome</keyword>
<accession>A0ACB9WX40</accession>
<dbReference type="Proteomes" id="UP001057452">
    <property type="component" value="Chromosome 11"/>
</dbReference>
<organism evidence="1 2">
    <name type="scientific">Chaenocephalus aceratus</name>
    <name type="common">Blackfin icefish</name>
    <name type="synonym">Chaenichthys aceratus</name>
    <dbReference type="NCBI Taxonomy" id="36190"/>
    <lineage>
        <taxon>Eukaryota</taxon>
        <taxon>Metazoa</taxon>
        <taxon>Chordata</taxon>
        <taxon>Craniata</taxon>
        <taxon>Vertebrata</taxon>
        <taxon>Euteleostomi</taxon>
        <taxon>Actinopterygii</taxon>
        <taxon>Neopterygii</taxon>
        <taxon>Teleostei</taxon>
        <taxon>Neoteleostei</taxon>
        <taxon>Acanthomorphata</taxon>
        <taxon>Eupercaria</taxon>
        <taxon>Perciformes</taxon>
        <taxon>Notothenioidei</taxon>
        <taxon>Channichthyidae</taxon>
        <taxon>Chaenocephalus</taxon>
    </lineage>
</organism>
<comment type="caution">
    <text evidence="1">The sequence shown here is derived from an EMBL/GenBank/DDBJ whole genome shotgun (WGS) entry which is preliminary data.</text>
</comment>
<reference evidence="1" key="1">
    <citation type="submission" date="2022-05" db="EMBL/GenBank/DDBJ databases">
        <title>Chromosome-level genome of Chaenocephalus aceratus.</title>
        <authorList>
            <person name="Park H."/>
        </authorList>
    </citation>
    <scope>NUCLEOTIDE SEQUENCE</scope>
    <source>
        <strain evidence="1">KU_202001</strain>
    </source>
</reference>
<evidence type="ECO:0000313" key="2">
    <source>
        <dbReference type="Proteomes" id="UP001057452"/>
    </source>
</evidence>
<protein>
    <submittedName>
        <fullName evidence="1">Uncharacterized protein</fullName>
    </submittedName>
</protein>
<name>A0ACB9WX40_CHAAC</name>
<proteinExistence type="predicted"/>